<proteinExistence type="predicted"/>
<dbReference type="RefSeq" id="WP_408084732.1">
    <property type="nucleotide sequence ID" value="NZ_JBELPZ010000007.1"/>
</dbReference>
<organism evidence="1 2">
    <name type="scientific">Flavobacterium rhizosphaerae</name>
    <dbReference type="NCBI Taxonomy" id="3163298"/>
    <lineage>
        <taxon>Bacteria</taxon>
        <taxon>Pseudomonadati</taxon>
        <taxon>Bacteroidota</taxon>
        <taxon>Flavobacteriia</taxon>
        <taxon>Flavobacteriales</taxon>
        <taxon>Flavobacteriaceae</taxon>
        <taxon>Flavobacterium</taxon>
    </lineage>
</organism>
<dbReference type="EMBL" id="JBELPZ010000007">
    <property type="protein sequence ID" value="MFL9844480.1"/>
    <property type="molecule type" value="Genomic_DNA"/>
</dbReference>
<sequence>MEHIIKIPEDKGAINIFSLKNTIAENETEKSNIADSACSLLLKNLVKTNLRLLKLNDLRSIVLL</sequence>
<gene>
    <name evidence="1" type="ORF">ABS766_08615</name>
</gene>
<evidence type="ECO:0000313" key="1">
    <source>
        <dbReference type="EMBL" id="MFL9844480.1"/>
    </source>
</evidence>
<evidence type="ECO:0000313" key="2">
    <source>
        <dbReference type="Proteomes" id="UP001629156"/>
    </source>
</evidence>
<dbReference type="Proteomes" id="UP001629156">
    <property type="component" value="Unassembled WGS sequence"/>
</dbReference>
<comment type="caution">
    <text evidence="1">The sequence shown here is derived from an EMBL/GenBank/DDBJ whole genome shotgun (WGS) entry which is preliminary data.</text>
</comment>
<accession>A0ABW8YWX5</accession>
<protein>
    <submittedName>
        <fullName evidence="1">Uncharacterized protein</fullName>
    </submittedName>
</protein>
<name>A0ABW8YWX5_9FLAO</name>
<reference evidence="1 2" key="1">
    <citation type="submission" date="2024-06" db="EMBL/GenBank/DDBJ databases">
        <authorList>
            <person name="Kaempfer P."/>
            <person name="Viver T."/>
        </authorList>
    </citation>
    <scope>NUCLEOTIDE SEQUENCE [LARGE SCALE GENOMIC DNA]</scope>
    <source>
        <strain evidence="1 2">ST-119</strain>
    </source>
</reference>
<keyword evidence="2" id="KW-1185">Reference proteome</keyword>